<gene>
    <name evidence="7" type="ORF">PCOR1329_LOCUS79042</name>
</gene>
<evidence type="ECO:0000256" key="3">
    <source>
        <dbReference type="ARBA" id="ARBA00022490"/>
    </source>
</evidence>
<evidence type="ECO:0000256" key="5">
    <source>
        <dbReference type="ARBA" id="ARBA00023273"/>
    </source>
</evidence>
<dbReference type="PROSITE" id="PS51336">
    <property type="entry name" value="DM10"/>
    <property type="match status" value="1"/>
</dbReference>
<evidence type="ECO:0000259" key="6">
    <source>
        <dbReference type="PROSITE" id="PS51336"/>
    </source>
</evidence>
<keyword evidence="3" id="KW-0963">Cytoplasm</keyword>
<protein>
    <recommendedName>
        <fullName evidence="6">DM10 domain-containing protein</fullName>
    </recommendedName>
</protein>
<dbReference type="Proteomes" id="UP001189429">
    <property type="component" value="Unassembled WGS sequence"/>
</dbReference>
<dbReference type="SMART" id="SM00676">
    <property type="entry name" value="DM10"/>
    <property type="match status" value="1"/>
</dbReference>
<organism evidence="7 8">
    <name type="scientific">Prorocentrum cordatum</name>
    <dbReference type="NCBI Taxonomy" id="2364126"/>
    <lineage>
        <taxon>Eukaryota</taxon>
        <taxon>Sar</taxon>
        <taxon>Alveolata</taxon>
        <taxon>Dinophyceae</taxon>
        <taxon>Prorocentrales</taxon>
        <taxon>Prorocentraceae</taxon>
        <taxon>Prorocentrum</taxon>
    </lineage>
</organism>
<evidence type="ECO:0000313" key="7">
    <source>
        <dbReference type="EMBL" id="CAK0902437.1"/>
    </source>
</evidence>
<dbReference type="EMBL" id="CAUYUJ010021066">
    <property type="protein sequence ID" value="CAK0902437.1"/>
    <property type="molecule type" value="Genomic_DNA"/>
</dbReference>
<keyword evidence="4" id="KW-0206">Cytoskeleton</keyword>
<evidence type="ECO:0000256" key="4">
    <source>
        <dbReference type="ARBA" id="ARBA00023212"/>
    </source>
</evidence>
<keyword evidence="5" id="KW-0966">Cell projection</keyword>
<comment type="caution">
    <text evidence="7">The sequence shown here is derived from an EMBL/GenBank/DDBJ whole genome shotgun (WGS) entry which is preliminary data.</text>
</comment>
<dbReference type="PANTHER" id="PTHR43109:SF2">
    <property type="entry name" value="NUCLEOSIDE DIPHOSPHATE KINASE 7"/>
    <property type="match status" value="1"/>
</dbReference>
<evidence type="ECO:0000313" key="8">
    <source>
        <dbReference type="Proteomes" id="UP001189429"/>
    </source>
</evidence>
<keyword evidence="8" id="KW-1185">Reference proteome</keyword>
<proteinExistence type="predicted"/>
<feature type="non-terminal residue" evidence="7">
    <location>
        <position position="206"/>
    </location>
</feature>
<comment type="subcellular location">
    <subcellularLocation>
        <location evidence="1">Cell projection</location>
        <location evidence="1">Cilium</location>
    </subcellularLocation>
    <subcellularLocation>
        <location evidence="2">Cytoplasm</location>
        <location evidence="2">Cytoskeleton</location>
    </subcellularLocation>
</comment>
<dbReference type="InterPro" id="IPR006602">
    <property type="entry name" value="DM10_dom"/>
</dbReference>
<feature type="domain" description="DM10" evidence="6">
    <location>
        <begin position="40"/>
        <end position="133"/>
    </location>
</feature>
<dbReference type="PANTHER" id="PTHR43109">
    <property type="entry name" value="NUCLEOSIDE DIPHOSPHATE KINASE 7"/>
    <property type="match status" value="1"/>
</dbReference>
<evidence type="ECO:0000256" key="2">
    <source>
        <dbReference type="ARBA" id="ARBA00004245"/>
    </source>
</evidence>
<reference evidence="7" key="1">
    <citation type="submission" date="2023-10" db="EMBL/GenBank/DDBJ databases">
        <authorList>
            <person name="Chen Y."/>
            <person name="Shah S."/>
            <person name="Dougan E. K."/>
            <person name="Thang M."/>
            <person name="Chan C."/>
        </authorList>
    </citation>
    <scope>NUCLEOTIDE SEQUENCE [LARGE SCALE GENOMIC DNA]</scope>
</reference>
<evidence type="ECO:0000256" key="1">
    <source>
        <dbReference type="ARBA" id="ARBA00004138"/>
    </source>
</evidence>
<accession>A0ABN9XUV5</accession>
<sequence>MTGARPPAAQVFAAFSSSSSDLAPCPALTSWRPRAMSFADVATYAFNAEWFSPQAEMTIKFELTLFVPKQAGQPVEVSIFDIKSRRSFLKRTPQPDLRMEDFHLGGTVTIQARQMKLTSYLDERTRNAIESMRETFSALTSPRAFPRLGSILSAIEGAGLVMTKLRLVNDGGPVVALQCVGKGAAAKWEAATAAVPEGDLARVPDE</sequence>
<name>A0ABN9XUV5_9DINO</name>